<keyword evidence="1" id="KW-0479">Metal-binding</keyword>
<dbReference type="PANTHER" id="PTHR43048">
    <property type="entry name" value="METHYLMALONYL-COA EPIMERASE"/>
    <property type="match status" value="1"/>
</dbReference>
<dbReference type="Proteomes" id="UP000447873">
    <property type="component" value="Unassembled WGS sequence"/>
</dbReference>
<proteinExistence type="predicted"/>
<dbReference type="Gene3D" id="3.10.180.10">
    <property type="entry name" value="2,3-Dihydroxybiphenyl 1,2-Dioxygenase, domain 1"/>
    <property type="match status" value="1"/>
</dbReference>
<dbReference type="GO" id="GO:0046491">
    <property type="term" value="P:L-methylmalonyl-CoA metabolic process"/>
    <property type="evidence" value="ECO:0007669"/>
    <property type="project" value="TreeGrafter"/>
</dbReference>
<dbReference type="InterPro" id="IPR004360">
    <property type="entry name" value="Glyas_Fos-R_dOase_dom"/>
</dbReference>
<dbReference type="GO" id="GO:0004493">
    <property type="term" value="F:methylmalonyl-CoA epimerase activity"/>
    <property type="evidence" value="ECO:0007669"/>
    <property type="project" value="TreeGrafter"/>
</dbReference>
<dbReference type="AlphaFoldDB" id="A0A8H3YVM4"/>
<accession>A0A8H3YVM4</accession>
<dbReference type="PANTHER" id="PTHR43048:SF3">
    <property type="entry name" value="METHYLMALONYL-COA EPIMERASE, MITOCHONDRIAL"/>
    <property type="match status" value="1"/>
</dbReference>
<evidence type="ECO:0000256" key="1">
    <source>
        <dbReference type="ARBA" id="ARBA00022723"/>
    </source>
</evidence>
<dbReference type="GO" id="GO:0046872">
    <property type="term" value="F:metal ion binding"/>
    <property type="evidence" value="ECO:0007669"/>
    <property type="project" value="UniProtKB-KW"/>
</dbReference>
<dbReference type="SUPFAM" id="SSF54593">
    <property type="entry name" value="Glyoxalase/Bleomycin resistance protein/Dihydroxybiphenyl dioxygenase"/>
    <property type="match status" value="1"/>
</dbReference>
<organism evidence="3 4">
    <name type="scientific">Venturia inaequalis</name>
    <name type="common">Apple scab fungus</name>
    <dbReference type="NCBI Taxonomy" id="5025"/>
    <lineage>
        <taxon>Eukaryota</taxon>
        <taxon>Fungi</taxon>
        <taxon>Dikarya</taxon>
        <taxon>Ascomycota</taxon>
        <taxon>Pezizomycotina</taxon>
        <taxon>Dothideomycetes</taxon>
        <taxon>Pleosporomycetidae</taxon>
        <taxon>Venturiales</taxon>
        <taxon>Venturiaceae</taxon>
        <taxon>Venturia</taxon>
    </lineage>
</organism>
<name>A0A8H3YVM4_VENIN</name>
<reference evidence="3 4" key="1">
    <citation type="submission" date="2018-12" db="EMBL/GenBank/DDBJ databases">
        <title>Venturia inaequalis Genome Resource.</title>
        <authorList>
            <person name="Lichtner F.J."/>
        </authorList>
    </citation>
    <scope>NUCLEOTIDE SEQUENCE [LARGE SCALE GENOMIC DNA]</scope>
    <source>
        <strain evidence="3 4">120213</strain>
    </source>
</reference>
<gene>
    <name evidence="3" type="ORF">EG328_004322</name>
</gene>
<sequence>MPTRLGAIGLGVADMAKSVAFYRDQLGMAPTQFFDVAHFTETVMNYPHKQAGPPILLMQYKNTAPPKNQLGKLVFYVEDVKAVRDKLVKHGCEVFLELGAGEGWVSKVFMCRDPDGFVLEFMPLSLLKGVPDSKGKL</sequence>
<protein>
    <recommendedName>
        <fullName evidence="2">VOC domain-containing protein</fullName>
    </recommendedName>
</protein>
<dbReference type="CDD" id="cd06587">
    <property type="entry name" value="VOC"/>
    <property type="match status" value="1"/>
</dbReference>
<evidence type="ECO:0000313" key="3">
    <source>
        <dbReference type="EMBL" id="KAE9973583.1"/>
    </source>
</evidence>
<evidence type="ECO:0000313" key="4">
    <source>
        <dbReference type="Proteomes" id="UP000447873"/>
    </source>
</evidence>
<dbReference type="InterPro" id="IPR051785">
    <property type="entry name" value="MMCE/EMCE_epimerase"/>
</dbReference>
<evidence type="ECO:0000259" key="2">
    <source>
        <dbReference type="PROSITE" id="PS51819"/>
    </source>
</evidence>
<dbReference type="EMBL" id="WNWS01000239">
    <property type="protein sequence ID" value="KAE9973583.1"/>
    <property type="molecule type" value="Genomic_DNA"/>
</dbReference>
<feature type="domain" description="VOC" evidence="2">
    <location>
        <begin position="4"/>
        <end position="124"/>
    </location>
</feature>
<dbReference type="InterPro" id="IPR037523">
    <property type="entry name" value="VOC_core"/>
</dbReference>
<dbReference type="Pfam" id="PF00903">
    <property type="entry name" value="Glyoxalase"/>
    <property type="match status" value="1"/>
</dbReference>
<dbReference type="InterPro" id="IPR029068">
    <property type="entry name" value="Glyas_Bleomycin-R_OHBP_Dase"/>
</dbReference>
<dbReference type="PROSITE" id="PS51819">
    <property type="entry name" value="VOC"/>
    <property type="match status" value="1"/>
</dbReference>
<comment type="caution">
    <text evidence="3">The sequence shown here is derived from an EMBL/GenBank/DDBJ whole genome shotgun (WGS) entry which is preliminary data.</text>
</comment>